<dbReference type="InterPro" id="IPR040251">
    <property type="entry name" value="SEC31-like"/>
</dbReference>
<dbReference type="PROSITE" id="PS50082">
    <property type="entry name" value="WD_REPEATS_2"/>
    <property type="match status" value="2"/>
</dbReference>
<dbReference type="Gene3D" id="1.25.40.1030">
    <property type="match status" value="1"/>
</dbReference>
<dbReference type="PRINTS" id="PR01217">
    <property type="entry name" value="PRICHEXTENSN"/>
</dbReference>
<evidence type="ECO:0000256" key="15">
    <source>
        <dbReference type="ARBA" id="ARBA00041470"/>
    </source>
</evidence>
<feature type="region of interest" description="Disordered" evidence="18">
    <location>
        <begin position="837"/>
        <end position="1048"/>
    </location>
</feature>
<organism evidence="20 21">
    <name type="scientific">Nematostella vectensis</name>
    <name type="common">Starlet sea anemone</name>
    <dbReference type="NCBI Taxonomy" id="45351"/>
    <lineage>
        <taxon>Eukaryota</taxon>
        <taxon>Metazoa</taxon>
        <taxon>Cnidaria</taxon>
        <taxon>Anthozoa</taxon>
        <taxon>Hexacorallia</taxon>
        <taxon>Actiniaria</taxon>
        <taxon>Edwardsiidae</taxon>
        <taxon>Nematostella</taxon>
    </lineage>
</organism>
<comment type="subcellular location">
    <subcellularLocation>
        <location evidence="1">Cytoplasmic vesicle membrane</location>
        <topology evidence="1">Peripheral membrane protein</topology>
        <orientation evidence="1">Cytoplasmic side</orientation>
    </subcellularLocation>
    <subcellularLocation>
        <location evidence="2">Endoplasmic reticulum membrane</location>
        <topology evidence="2">Peripheral membrane protein</topology>
    </subcellularLocation>
</comment>
<evidence type="ECO:0000256" key="10">
    <source>
        <dbReference type="ARBA" id="ARBA00022927"/>
    </source>
</evidence>
<name>A7S107_NEMVE</name>
<feature type="compositionally biased region" description="Pro residues" evidence="18">
    <location>
        <begin position="867"/>
        <end position="895"/>
    </location>
</feature>
<feature type="compositionally biased region" description="Low complexity" evidence="18">
    <location>
        <begin position="856"/>
        <end position="866"/>
    </location>
</feature>
<dbReference type="GO" id="GO:0070971">
    <property type="term" value="C:endoplasmic reticulum exit site"/>
    <property type="evidence" value="ECO:0000318"/>
    <property type="project" value="GO_Central"/>
</dbReference>
<feature type="compositionally biased region" description="Low complexity" evidence="18">
    <location>
        <begin position="941"/>
        <end position="954"/>
    </location>
</feature>
<dbReference type="PANTHER" id="PTHR13923">
    <property type="entry name" value="SEC31-RELATED PROTEIN"/>
    <property type="match status" value="1"/>
</dbReference>
<feature type="repeat" description="WD" evidence="17">
    <location>
        <begin position="257"/>
        <end position="290"/>
    </location>
</feature>
<evidence type="ECO:0000313" key="20">
    <source>
        <dbReference type="EMBL" id="EDO42674.1"/>
    </source>
</evidence>
<dbReference type="InterPro" id="IPR001680">
    <property type="entry name" value="WD40_rpt"/>
</dbReference>
<dbReference type="InterPro" id="IPR015943">
    <property type="entry name" value="WD40/YVTN_repeat-like_dom_sf"/>
</dbReference>
<gene>
    <name evidence="20" type="ORF">NEMVEDRAFT_v1g100359</name>
</gene>
<keyword evidence="11" id="KW-0472">Membrane</keyword>
<dbReference type="GO" id="GO:0005198">
    <property type="term" value="F:structural molecule activity"/>
    <property type="evidence" value="ECO:0000318"/>
    <property type="project" value="GO_Central"/>
</dbReference>
<evidence type="ECO:0000256" key="6">
    <source>
        <dbReference type="ARBA" id="ARBA00022574"/>
    </source>
</evidence>
<keyword evidence="12" id="KW-0968">Cytoplasmic vesicle</keyword>
<dbReference type="PROSITE" id="PS50294">
    <property type="entry name" value="WD_REPEATS_REGION"/>
    <property type="match status" value="1"/>
</dbReference>
<dbReference type="GO" id="GO:0005789">
    <property type="term" value="C:endoplasmic reticulum membrane"/>
    <property type="evidence" value="ECO:0007669"/>
    <property type="project" value="UniProtKB-SubCell"/>
</dbReference>
<dbReference type="STRING" id="45351.A7S107"/>
<dbReference type="FunFam" id="2.130.10.10:FF:000009">
    <property type="entry name" value="Protein transport protein Sec31A isoform A"/>
    <property type="match status" value="1"/>
</dbReference>
<dbReference type="InterPro" id="IPR036322">
    <property type="entry name" value="WD40_repeat_dom_sf"/>
</dbReference>
<comment type="function">
    <text evidence="13">Component of the coat protein complex II (COPII) which promotes the formation of transport vesicles from the endoplasmic reticulum (ER). The coat has two main functions, the physical deformation of the endoplasmic reticulum membrane into vesicles and the selection of cargo molecules.</text>
</comment>
<dbReference type="InterPro" id="IPR024298">
    <property type="entry name" value="Sec16_Sec23-bd"/>
</dbReference>
<accession>A7S107</accession>
<dbReference type="FunCoup" id="A7S107">
    <property type="interactions" value="1025"/>
</dbReference>
<feature type="compositionally biased region" description="Pro residues" evidence="18">
    <location>
        <begin position="916"/>
        <end position="940"/>
    </location>
</feature>
<dbReference type="eggNOG" id="KOG0307">
    <property type="taxonomic scope" value="Eukaryota"/>
</dbReference>
<keyword evidence="5" id="KW-0963">Cytoplasm</keyword>
<evidence type="ECO:0000256" key="9">
    <source>
        <dbReference type="ARBA" id="ARBA00022892"/>
    </source>
</evidence>
<dbReference type="OMA" id="CITSEVF"/>
<dbReference type="InterPro" id="IPR019775">
    <property type="entry name" value="WD40_repeat_CS"/>
</dbReference>
<evidence type="ECO:0000256" key="18">
    <source>
        <dbReference type="SAM" id="MobiDB-lite"/>
    </source>
</evidence>
<evidence type="ECO:0000256" key="16">
    <source>
        <dbReference type="ARBA" id="ARBA00043112"/>
    </source>
</evidence>
<sequence length="1219" mass="133262">MKVKDISRTANFAWSPAAQYPVYLATGTAAQQLDATFSTSAALEVFSLDLSDGGMDMPLKGSIESEHRFHKLVWSPFGMSEDSPSNGLIIGGTDNGEIVIYNANKILKGQKDNLIFAQTNKHSGAVQALDFNPFQPNLLASGASDSEIFIWDMNSPGEHFTPGAKSIPPDNISCLAWNRQVQHILASTSPCGRCVVWDLRKNEPIIKVSDQSATIRCKAVEWHPDTATQMVIASEDDRYPVLQMWDLRFATSPMKVLEGHSRGILSIAWCPQDPDLLMSCAKDNRILCWNPNEQTAGNEIVYELPTTAQWSFDVKWCPRNPAMICTSSFDGHVSCFSLMGGGATEQAVEQQKVNNAFDVDDPFGSQLNQSPPQQQPAETTPLKKPPKWLRRPCGAKFSFGGKLISFGQHKDSPQNQVTSGSTYCNYVYVSQVVTEGELVKRSVELEGALVSGSFIDYCDQKIMTSSQELERTLWSFLKTNFEREPRKQFLTLLGYDSAELSNKVLTLSDFSNICISTLHKLSGICKVHNSKDGKGCKAVHYIANEFGNMQTSAYLSKTSGTLSVDTSGDTDGLISQALLTGNFEAAVDVCMYADRMADAFLLAIAGGPDLLARIQKRYFEKSKSNVARLMSVVVNRDWRDIVESCVLDNWKEALAALVTYAKPEEFTALCDLLGQRLEAEGDEHCANSMVCYICAGNVEKFVACWSRSMPMEPSPLALQELVEKVMILKKAVERERRQMSGTGSTILAEKLSKYAEILAAQGCLETAMGYLMVSSDQVNLGVLKDRLFHSQHPSHLTTSTAPPPFPFQRTDILAEPAAAPQQQQYQGGLQHRNSPLQARQPAFQPPSPQPTQFYNPASYQPSAPSSMPAPVPLQPYNTPMPPISSTPYQAPPTLPPTTLTTPSWSQPVPVPSMYQPQPPGIMQPPTSIPPSQPMAPPSFPPSSMGGFPPSSQPSMYNPGQVQPGYPGAMTPGAPSPGVPSPTGLPPSGPPPTGPPAVMSNLKHIPSQPSDYTPPPPITAPIAGGQEQPSQHMNGERPSGGSPSPLSCDSLLPLPYRTVTTATWVIQQPGQNAGNSHRFTCCKLQNLLDCFMSNDFTVRFSYKEQEVIKEPIPAEHAVLQETFNGLVQKCKVTANNPHTKRKLDEVSKRLEGLYDKLREQKLSKPILQGLHEIAYACQSTDYPRGLMAHTGLISSGSFSEISTFMPGLKSLMQIATQLRV</sequence>
<dbReference type="PANTHER" id="PTHR13923:SF11">
    <property type="entry name" value="SECRETORY 31, ISOFORM D"/>
    <property type="match status" value="1"/>
</dbReference>
<keyword evidence="21" id="KW-1185">Reference proteome</keyword>
<dbReference type="Pfam" id="PF00400">
    <property type="entry name" value="WD40"/>
    <property type="match status" value="2"/>
</dbReference>
<feature type="domain" description="Sec16 Sec23-binding" evidence="19">
    <location>
        <begin position="574"/>
        <end position="770"/>
    </location>
</feature>
<evidence type="ECO:0000256" key="17">
    <source>
        <dbReference type="PROSITE-ProRule" id="PRU00221"/>
    </source>
</evidence>
<keyword evidence="7" id="KW-0677">Repeat</keyword>
<feature type="region of interest" description="Disordered" evidence="18">
    <location>
        <begin position="359"/>
        <end position="386"/>
    </location>
</feature>
<proteinExistence type="inferred from homology"/>
<evidence type="ECO:0000256" key="2">
    <source>
        <dbReference type="ARBA" id="ARBA00004406"/>
    </source>
</evidence>
<keyword evidence="9" id="KW-0931">ER-Golgi transport</keyword>
<dbReference type="SMART" id="SM00320">
    <property type="entry name" value="WD40"/>
    <property type="match status" value="6"/>
</dbReference>
<dbReference type="AlphaFoldDB" id="A7S107"/>
<dbReference type="PhylomeDB" id="A7S107"/>
<dbReference type="GO" id="GO:0030127">
    <property type="term" value="C:COPII vesicle coat"/>
    <property type="evidence" value="ECO:0000318"/>
    <property type="project" value="GO_Central"/>
</dbReference>
<evidence type="ECO:0000256" key="13">
    <source>
        <dbReference type="ARBA" id="ARBA00025471"/>
    </source>
</evidence>
<dbReference type="EMBL" id="DS469562">
    <property type="protein sequence ID" value="EDO42674.1"/>
    <property type="molecule type" value="Genomic_DNA"/>
</dbReference>
<evidence type="ECO:0000313" key="21">
    <source>
        <dbReference type="Proteomes" id="UP000001593"/>
    </source>
</evidence>
<keyword evidence="8" id="KW-0256">Endoplasmic reticulum</keyword>
<keyword evidence="10" id="KW-0653">Protein transport</keyword>
<evidence type="ECO:0000256" key="12">
    <source>
        <dbReference type="ARBA" id="ARBA00023329"/>
    </source>
</evidence>
<dbReference type="SUPFAM" id="SSF50978">
    <property type="entry name" value="WD40 repeat-like"/>
    <property type="match status" value="1"/>
</dbReference>
<evidence type="ECO:0000259" key="19">
    <source>
        <dbReference type="Pfam" id="PF12931"/>
    </source>
</evidence>
<feature type="compositionally biased region" description="Pro residues" evidence="18">
    <location>
        <begin position="973"/>
        <end position="994"/>
    </location>
</feature>
<protein>
    <recommendedName>
        <fullName evidence="14">Protein transport protein Sec31A</fullName>
    </recommendedName>
    <alternativeName>
        <fullName evidence="16">SEC31-like protein 1</fullName>
    </alternativeName>
    <alternativeName>
        <fullName evidence="15">SEC31-related protein A</fullName>
    </alternativeName>
</protein>
<evidence type="ECO:0000256" key="8">
    <source>
        <dbReference type="ARBA" id="ARBA00022824"/>
    </source>
</evidence>
<dbReference type="GO" id="GO:0015031">
    <property type="term" value="P:protein transport"/>
    <property type="evidence" value="ECO:0007669"/>
    <property type="project" value="UniProtKB-KW"/>
</dbReference>
<dbReference type="HOGENOM" id="CLU_003033_1_0_1"/>
<reference evidence="20 21" key="1">
    <citation type="journal article" date="2007" name="Science">
        <title>Sea anemone genome reveals ancestral eumetazoan gene repertoire and genomic organization.</title>
        <authorList>
            <person name="Putnam N.H."/>
            <person name="Srivastava M."/>
            <person name="Hellsten U."/>
            <person name="Dirks B."/>
            <person name="Chapman J."/>
            <person name="Salamov A."/>
            <person name="Terry A."/>
            <person name="Shapiro H."/>
            <person name="Lindquist E."/>
            <person name="Kapitonov V.V."/>
            <person name="Jurka J."/>
            <person name="Genikhovich G."/>
            <person name="Grigoriev I.V."/>
            <person name="Lucas S.M."/>
            <person name="Steele R.E."/>
            <person name="Finnerty J.R."/>
            <person name="Technau U."/>
            <person name="Martindale M.Q."/>
            <person name="Rokhsar D.S."/>
        </authorList>
    </citation>
    <scope>NUCLEOTIDE SEQUENCE [LARGE SCALE GENOMIC DNA]</scope>
    <source>
        <strain evidence="21">CH2 X CH6</strain>
    </source>
</reference>
<dbReference type="PROSITE" id="PS00678">
    <property type="entry name" value="WD_REPEATS_1"/>
    <property type="match status" value="1"/>
</dbReference>
<dbReference type="InParanoid" id="A7S107"/>
<evidence type="ECO:0000256" key="3">
    <source>
        <dbReference type="ARBA" id="ARBA00009358"/>
    </source>
</evidence>
<evidence type="ECO:0000256" key="7">
    <source>
        <dbReference type="ARBA" id="ARBA00022737"/>
    </source>
</evidence>
<dbReference type="Pfam" id="PF12931">
    <property type="entry name" value="TPR_Sec16"/>
    <property type="match status" value="1"/>
</dbReference>
<dbReference type="Proteomes" id="UP000001593">
    <property type="component" value="Unassembled WGS sequence"/>
</dbReference>
<feature type="repeat" description="WD" evidence="17">
    <location>
        <begin position="119"/>
        <end position="155"/>
    </location>
</feature>
<evidence type="ECO:0000256" key="1">
    <source>
        <dbReference type="ARBA" id="ARBA00004180"/>
    </source>
</evidence>
<dbReference type="Gene3D" id="1.20.940.10">
    <property type="entry name" value="Functional domain of the splicing factor Prp18"/>
    <property type="match status" value="1"/>
</dbReference>
<dbReference type="FunFam" id="1.20.940.10:FF:000001">
    <property type="entry name" value="Protein transport protein Sec31A isoform A"/>
    <property type="match status" value="1"/>
</dbReference>
<keyword evidence="6 17" id="KW-0853">WD repeat</keyword>
<evidence type="ECO:0000256" key="4">
    <source>
        <dbReference type="ARBA" id="ARBA00022448"/>
    </source>
</evidence>
<dbReference type="GO" id="GO:0090110">
    <property type="term" value="P:COPII-coated vesicle cargo loading"/>
    <property type="evidence" value="ECO:0000318"/>
    <property type="project" value="GO_Central"/>
</dbReference>
<feature type="compositionally biased region" description="Low complexity" evidence="18">
    <location>
        <begin position="1038"/>
        <end position="1048"/>
    </location>
</feature>
<evidence type="ECO:0000256" key="11">
    <source>
        <dbReference type="ARBA" id="ARBA00023136"/>
    </source>
</evidence>
<dbReference type="GO" id="GO:0007029">
    <property type="term" value="P:endoplasmic reticulum organization"/>
    <property type="evidence" value="ECO:0000318"/>
    <property type="project" value="GO_Central"/>
</dbReference>
<keyword evidence="4" id="KW-0813">Transport</keyword>
<dbReference type="Gene3D" id="2.130.10.10">
    <property type="entry name" value="YVTN repeat-like/Quinoprotein amine dehydrogenase"/>
    <property type="match status" value="1"/>
</dbReference>
<evidence type="ECO:0000256" key="14">
    <source>
        <dbReference type="ARBA" id="ARBA00039468"/>
    </source>
</evidence>
<comment type="similarity">
    <text evidence="3">Belongs to the WD repeat SEC31 family.</text>
</comment>
<dbReference type="FunFam" id="1.25.40.1030:FF:000011">
    <property type="entry name" value="SEC31 homolog B, COPII coat complex component"/>
    <property type="match status" value="1"/>
</dbReference>
<evidence type="ECO:0000256" key="5">
    <source>
        <dbReference type="ARBA" id="ARBA00022490"/>
    </source>
</evidence>